<dbReference type="STRING" id="485913.Krac_3714"/>
<reference evidence="1 2" key="1">
    <citation type="journal article" date="2011" name="Stand. Genomic Sci.">
        <title>Non-contiguous finished genome sequence and contextual data of the filamentous soil bacterium Ktedonobacter racemifer type strain (SOSP1-21).</title>
        <authorList>
            <person name="Chang Y.J."/>
            <person name="Land M."/>
            <person name="Hauser L."/>
            <person name="Chertkov O."/>
            <person name="Del Rio T.G."/>
            <person name="Nolan M."/>
            <person name="Copeland A."/>
            <person name="Tice H."/>
            <person name="Cheng J.F."/>
            <person name="Lucas S."/>
            <person name="Han C."/>
            <person name="Goodwin L."/>
            <person name="Pitluck S."/>
            <person name="Ivanova N."/>
            <person name="Ovchinikova G."/>
            <person name="Pati A."/>
            <person name="Chen A."/>
            <person name="Palaniappan K."/>
            <person name="Mavromatis K."/>
            <person name="Liolios K."/>
            <person name="Brettin T."/>
            <person name="Fiebig A."/>
            <person name="Rohde M."/>
            <person name="Abt B."/>
            <person name="Goker M."/>
            <person name="Detter J.C."/>
            <person name="Woyke T."/>
            <person name="Bristow J."/>
            <person name="Eisen J.A."/>
            <person name="Markowitz V."/>
            <person name="Hugenholtz P."/>
            <person name="Kyrpides N.C."/>
            <person name="Klenk H.P."/>
            <person name="Lapidus A."/>
        </authorList>
    </citation>
    <scope>NUCLEOTIDE SEQUENCE [LARGE SCALE GENOMIC DNA]</scope>
    <source>
        <strain evidence="2">DSM 44963</strain>
    </source>
</reference>
<dbReference type="InParanoid" id="D6U2U6"/>
<dbReference type="eggNOG" id="COG3415">
    <property type="taxonomic scope" value="Bacteria"/>
</dbReference>
<dbReference type="InterPro" id="IPR009057">
    <property type="entry name" value="Homeodomain-like_sf"/>
</dbReference>
<keyword evidence="2" id="KW-1185">Reference proteome</keyword>
<gene>
    <name evidence="1" type="ORF">Krac_3714</name>
</gene>
<dbReference type="Pfam" id="PF13565">
    <property type="entry name" value="HTH_32"/>
    <property type="match status" value="1"/>
</dbReference>
<comment type="caution">
    <text evidence="1">The sequence shown here is derived from an EMBL/GenBank/DDBJ whole genome shotgun (WGS) entry which is preliminary data.</text>
</comment>
<organism evidence="1 2">
    <name type="scientific">Ktedonobacter racemifer DSM 44963</name>
    <dbReference type="NCBI Taxonomy" id="485913"/>
    <lineage>
        <taxon>Bacteria</taxon>
        <taxon>Bacillati</taxon>
        <taxon>Chloroflexota</taxon>
        <taxon>Ktedonobacteria</taxon>
        <taxon>Ktedonobacterales</taxon>
        <taxon>Ktedonobacteraceae</taxon>
        <taxon>Ktedonobacter</taxon>
    </lineage>
</organism>
<dbReference type="RefSeq" id="WP_007921256.1">
    <property type="nucleotide sequence ID" value="NZ_ADVG01000004.1"/>
</dbReference>
<dbReference type="EMBL" id="ADVG01000004">
    <property type="protein sequence ID" value="EFH82851.1"/>
    <property type="molecule type" value="Genomic_DNA"/>
</dbReference>
<dbReference type="OrthoDB" id="9151938at2"/>
<dbReference type="SUPFAM" id="SSF46689">
    <property type="entry name" value="Homeodomain-like"/>
    <property type="match status" value="1"/>
</dbReference>
<name>D6U2U6_KTERA</name>
<sequence>MAHFQKHPLRAFSKQEEQELQRIVKASSERIDVARRAKALQAVAASQSFPQAALVAGFREARSVRELVKRFNEHGLAALSIAAGRGRKPTYTSAQQARILQEVQKTPDRQTDQTATWSLALLRKALQASDLPHIANETIRQVLHGSGYSYQRTRTWCRTGYAPRKRKGGTVTTYDEQTLEKKTDRVGVRARRSCRDRATQ</sequence>
<protein>
    <submittedName>
        <fullName evidence="1">Transposase</fullName>
    </submittedName>
</protein>
<accession>D6U2U6</accession>
<evidence type="ECO:0000313" key="2">
    <source>
        <dbReference type="Proteomes" id="UP000004508"/>
    </source>
</evidence>
<evidence type="ECO:0000313" key="1">
    <source>
        <dbReference type="EMBL" id="EFH82851.1"/>
    </source>
</evidence>
<dbReference type="Proteomes" id="UP000004508">
    <property type="component" value="Unassembled WGS sequence"/>
</dbReference>
<dbReference type="AlphaFoldDB" id="D6U2U6"/>
<proteinExistence type="predicted"/>